<feature type="binding site" evidence="8">
    <location>
        <position position="148"/>
    </location>
    <ligand>
        <name>a divalent metal cation</name>
        <dbReference type="ChEBI" id="CHEBI:60240"/>
    </ligand>
</feature>
<dbReference type="CDD" id="cd06123">
    <property type="entry name" value="cupin_HAO"/>
    <property type="match status" value="1"/>
</dbReference>
<name>A0ABQ8F8L3_9FUNG</name>
<dbReference type="InterPro" id="IPR011051">
    <property type="entry name" value="RmlC_Cupin_sf"/>
</dbReference>
<evidence type="ECO:0000256" key="5">
    <source>
        <dbReference type="ARBA" id="ARBA00022964"/>
    </source>
</evidence>
<comment type="caution">
    <text evidence="9">The sequence shown here is derived from an EMBL/GenBank/DDBJ whole genome shotgun (WGS) entry which is preliminary data.</text>
</comment>
<keyword evidence="3 8" id="KW-0662">Pyridine nucleotide biosynthesis</keyword>
<dbReference type="InterPro" id="IPR010329">
    <property type="entry name" value="3hydroanth_dOase"/>
</dbReference>
<dbReference type="EC" id="1.13.11.6" evidence="8"/>
<keyword evidence="10" id="KW-1185">Reference proteome</keyword>
<keyword evidence="8" id="KW-0963">Cytoplasm</keyword>
<feature type="binding site" evidence="8">
    <location>
        <position position="57"/>
    </location>
    <ligand>
        <name>Fe cation</name>
        <dbReference type="ChEBI" id="CHEBI:24875"/>
        <note>catalytic</note>
    </ligand>
</feature>
<comment type="pathway">
    <text evidence="8">Cofactor biosynthesis; NAD(+) biosynthesis; quinolinate from L-kynurenine: step 3/3.</text>
</comment>
<keyword evidence="6 8" id="KW-0560">Oxidoreductase</keyword>
<keyword evidence="4 8" id="KW-0479">Metal-binding</keyword>
<dbReference type="Pfam" id="PF06052">
    <property type="entry name" value="3-HAO"/>
    <property type="match status" value="1"/>
</dbReference>
<proteinExistence type="inferred from homology"/>
<sequence length="155" mass="17688">MTDPVPAKIGVQPFGFGKWIKENSHLLMPPVNNHCLWNSDDFTVMAVGGPNARTDYHVNETEDIHIKEDEMFLLPGNVPHNPVRFENTVGVVLERKRPAGSLDRLRWYCEECKEIVHEESFHCTDLGVQLKPVIQRYAANEELRKCKCGHVNPAK</sequence>
<dbReference type="InterPro" id="IPR014710">
    <property type="entry name" value="RmlC-like_jellyroll"/>
</dbReference>
<feature type="binding site" evidence="8">
    <location>
        <position position="84"/>
    </location>
    <ligand>
        <name>substrate</name>
    </ligand>
</feature>
<gene>
    <name evidence="8" type="primary">BNA1</name>
    <name evidence="9" type="ORF">BASA50_006982</name>
</gene>
<dbReference type="Proteomes" id="UP001648503">
    <property type="component" value="Unassembled WGS sequence"/>
</dbReference>
<evidence type="ECO:0000256" key="3">
    <source>
        <dbReference type="ARBA" id="ARBA00022642"/>
    </source>
</evidence>
<evidence type="ECO:0000256" key="8">
    <source>
        <dbReference type="HAMAP-Rule" id="MF_03019"/>
    </source>
</evidence>
<feature type="binding site" evidence="8">
    <location>
        <position position="94"/>
    </location>
    <ligand>
        <name>substrate</name>
    </ligand>
</feature>
<dbReference type="PANTHER" id="PTHR15497:SF1">
    <property type="entry name" value="3-HYDROXYANTHRANILATE 3,4-DIOXYGENASE"/>
    <property type="match status" value="1"/>
</dbReference>
<feature type="binding site" evidence="8">
    <location>
        <position position="60"/>
    </location>
    <ligand>
        <name>substrate</name>
    </ligand>
</feature>
<evidence type="ECO:0000256" key="4">
    <source>
        <dbReference type="ARBA" id="ARBA00022723"/>
    </source>
</evidence>
<evidence type="ECO:0000256" key="7">
    <source>
        <dbReference type="ARBA" id="ARBA00023004"/>
    </source>
</evidence>
<feature type="binding site" evidence="8">
    <location>
        <position position="146"/>
    </location>
    <ligand>
        <name>a divalent metal cation</name>
        <dbReference type="ChEBI" id="CHEBI:60240"/>
    </ligand>
</feature>
<accession>A0ABQ8F8L3</accession>
<evidence type="ECO:0000256" key="1">
    <source>
        <dbReference type="ARBA" id="ARBA00001954"/>
    </source>
</evidence>
<feature type="binding site" evidence="8">
    <location>
        <position position="109"/>
    </location>
    <ligand>
        <name>a divalent metal cation</name>
        <dbReference type="ChEBI" id="CHEBI:60240"/>
    </ligand>
</feature>
<comment type="cofactor">
    <cofactor evidence="1 8">
        <name>Fe(2+)</name>
        <dbReference type="ChEBI" id="CHEBI:29033"/>
    </cofactor>
</comment>
<evidence type="ECO:0000313" key="10">
    <source>
        <dbReference type="Proteomes" id="UP001648503"/>
    </source>
</evidence>
<dbReference type="EMBL" id="JAFCIX010000340">
    <property type="protein sequence ID" value="KAH6594077.1"/>
    <property type="molecule type" value="Genomic_DNA"/>
</dbReference>
<dbReference type="HAMAP" id="MF_00825">
    <property type="entry name" value="3_HAO"/>
    <property type="match status" value="1"/>
</dbReference>
<comment type="catalytic activity">
    <reaction evidence="8">
        <text>3-hydroxyanthranilate + O2 = (2Z,4Z)-2-amino-3-carboxymuconate 6-semialdehyde</text>
        <dbReference type="Rhea" id="RHEA:17953"/>
        <dbReference type="ChEBI" id="CHEBI:15379"/>
        <dbReference type="ChEBI" id="CHEBI:36559"/>
        <dbReference type="ChEBI" id="CHEBI:77612"/>
        <dbReference type="EC" id="1.13.11.6"/>
    </reaction>
</comment>
<organism evidence="9 10">
    <name type="scientific">Batrachochytrium salamandrivorans</name>
    <dbReference type="NCBI Taxonomy" id="1357716"/>
    <lineage>
        <taxon>Eukaryota</taxon>
        <taxon>Fungi</taxon>
        <taxon>Fungi incertae sedis</taxon>
        <taxon>Chytridiomycota</taxon>
        <taxon>Chytridiomycota incertae sedis</taxon>
        <taxon>Chytridiomycetes</taxon>
        <taxon>Rhizophydiales</taxon>
        <taxon>Rhizophydiales incertae sedis</taxon>
        <taxon>Batrachochytrium</taxon>
    </lineage>
</organism>
<protein>
    <recommendedName>
        <fullName evidence="8">3-hydroxyanthranilate 3,4-dioxygenase</fullName>
        <ecNumber evidence="8">1.13.11.6</ecNumber>
    </recommendedName>
    <alternativeName>
        <fullName evidence="8">3-hydroxyanthranilate oxygenase</fullName>
        <shortName evidence="8">3-HAO</shortName>
    </alternativeName>
    <alternativeName>
        <fullName evidence="8">3-hydroxyanthranilic acid dioxygenase</fullName>
        <shortName evidence="8">HAD</shortName>
    </alternativeName>
    <alternativeName>
        <fullName evidence="8">Biosynthesis of nicotinic acid protein 1</fullName>
    </alternativeName>
</protein>
<keyword evidence="5 8" id="KW-0223">Dioxygenase</keyword>
<feature type="binding site" evidence="8">
    <location>
        <position position="53"/>
    </location>
    <ligand>
        <name>O2</name>
        <dbReference type="ChEBI" id="CHEBI:15379"/>
    </ligand>
</feature>
<comment type="similarity">
    <text evidence="8">Belongs to the 3-HAO family.</text>
</comment>
<evidence type="ECO:0000256" key="2">
    <source>
        <dbReference type="ARBA" id="ARBA00002752"/>
    </source>
</evidence>
<feature type="binding site" evidence="8">
    <location>
        <position position="80"/>
    </location>
    <ligand>
        <name>Fe cation</name>
        <dbReference type="ChEBI" id="CHEBI:24875"/>
        <note>catalytic</note>
    </ligand>
</feature>
<feature type="binding site" evidence="8">
    <location>
        <position position="60"/>
    </location>
    <ligand>
        <name>Fe cation</name>
        <dbReference type="ChEBI" id="CHEBI:24875"/>
        <note>catalytic</note>
    </ligand>
</feature>
<evidence type="ECO:0000313" key="9">
    <source>
        <dbReference type="EMBL" id="KAH6594077.1"/>
    </source>
</evidence>
<dbReference type="Gene3D" id="2.60.120.10">
    <property type="entry name" value="Jelly Rolls"/>
    <property type="match status" value="1"/>
</dbReference>
<dbReference type="SUPFAM" id="SSF51182">
    <property type="entry name" value="RmlC-like cupins"/>
    <property type="match status" value="1"/>
</dbReference>
<reference evidence="9 10" key="1">
    <citation type="submission" date="2021-02" db="EMBL/GenBank/DDBJ databases">
        <title>Variation within the Batrachochytrium salamandrivorans European outbreak.</title>
        <authorList>
            <person name="Kelly M."/>
            <person name="Pasmans F."/>
            <person name="Shea T.P."/>
            <person name="Munoz J.F."/>
            <person name="Carranza S."/>
            <person name="Cuomo C.A."/>
            <person name="Martel A."/>
        </authorList>
    </citation>
    <scope>NUCLEOTIDE SEQUENCE [LARGE SCALE GENOMIC DNA]</scope>
    <source>
        <strain evidence="9 10">AMFP18/2</strain>
    </source>
</reference>
<evidence type="ECO:0000256" key="6">
    <source>
        <dbReference type="ARBA" id="ARBA00023002"/>
    </source>
</evidence>
<keyword evidence="7 8" id="KW-0408">Iron</keyword>
<comment type="function">
    <text evidence="2 8">Catalyzes the oxidative ring opening of 3-hydroxyanthranilate to 2-amino-3-carboxymuconate semialdehyde, which spontaneously cyclizes to quinolinate.</text>
</comment>
<dbReference type="PANTHER" id="PTHR15497">
    <property type="entry name" value="3-HYDROXYANTHRANILATE 3,4-DIOXYGENASE"/>
    <property type="match status" value="1"/>
</dbReference>
<feature type="binding site" evidence="8">
    <location>
        <position position="112"/>
    </location>
    <ligand>
        <name>a divalent metal cation</name>
        <dbReference type="ChEBI" id="CHEBI:60240"/>
    </ligand>
</feature>
<comment type="subcellular location">
    <subcellularLocation>
        <location evidence="8">Cytoplasm</location>
    </subcellularLocation>
</comment>